<dbReference type="CDD" id="cd06008">
    <property type="entry name" value="NF-X1-zinc-finger"/>
    <property type="match status" value="1"/>
</dbReference>
<dbReference type="Pfam" id="PF13087">
    <property type="entry name" value="AAA_12"/>
    <property type="match status" value="1"/>
</dbReference>
<dbReference type="InterPro" id="IPR041679">
    <property type="entry name" value="DNA2/NAM7-like_C"/>
</dbReference>
<dbReference type="GO" id="GO:0031048">
    <property type="term" value="P:regulatory ncRNA-mediated heterochromatin formation"/>
    <property type="evidence" value="ECO:0007669"/>
    <property type="project" value="TreeGrafter"/>
</dbReference>
<feature type="domain" description="DNA2/NAM7 helicase-like C-terminal" evidence="3">
    <location>
        <begin position="1280"/>
        <end position="1463"/>
    </location>
</feature>
<feature type="compositionally biased region" description="Polar residues" evidence="1">
    <location>
        <begin position="160"/>
        <end position="177"/>
    </location>
</feature>
<dbReference type="EMBL" id="JAERUA010000003">
    <property type="protein sequence ID" value="KAI1902280.1"/>
    <property type="molecule type" value="Genomic_DNA"/>
</dbReference>
<dbReference type="Proteomes" id="UP000829720">
    <property type="component" value="Unassembled WGS sequence"/>
</dbReference>
<dbReference type="FunFam" id="3.40.50.300:FF:001140">
    <property type="entry name" value="Zinc finger NFX1-type containing 1"/>
    <property type="match status" value="1"/>
</dbReference>
<sequence length="1979" mass="222810">MSGRGGQQRGRPGYYRGRGSSSNRGSHGRGEHWGTGAPGGHSQNSRGPRGTGAPRGHCQNSRGPRGTGAPRGHPQNRRGGDGLRGRGAEAGGRPQWRRDHSAGRGPYQNCPPLLSVSTTSIDLSGAYFLGRGPDQNQERGRPLKADEPFTQNAGWRGGRHSSQGRITNFSLNPTESTPGHPGNRNPRNGEVGAARGGTLGPSHRAMSQPNLSEMGLRPPSRGAGRNRRGRRGEETPQDPKSKPSHRLDFRSLEKILQMEPSEVVMKLAAPGSGLREFLERTENTDPLTHITLDVLSKACSSRTNRQNLQHLLSTVKDSYFLKRTIPMFVMMLGTAAGDQDKREQSMGRLKQIMDLYTALMSTFPSSTVIDVSMAVVLLERELTQLQRAGCTGTEDVQESLANLQRMVAHLQEKKRDGTLRSDSYSLLLGDQDETGVESFRRMSVFPTYNDFHANERPFLRPNKVGETFRDSETYLDTHFRLLREDFLKPLRDGISHLLQFDGKDLRRGRFDDIRMYFSTRILFPVCTPKGILYQVQFDVKNLKMVNWESSKRLLYGALVCLSVDGFESMVFATVANRDVKQLKEGITTLSFTEESRLKLADVSPNDSFLMVETMAFFEAYRHVLEGLQEMSARDLPMQRYIVSCEEDISPPGYLQGHRHDYSLQALMNDDPLKTVHNEKSLPLKQREKLSVLRSFLSKSSTSGSDDTQEREMVGDILDPNDWPSQKDLGLDDSQMKAVQLALTKELAIIQGPPGTGKTFVGLKIVKALLDNASIWGSALGSPILVVCYTNHALDQFLEGILRFMKRSSGKLVRVGGRSSSEKLKELSLTNLRRRDNFKRDLPGYLRAMYCELSDQRRDMQRKIGQKAALFESAGKGVLHESVLGDYILSLHGMSLENGQPGGMGESRRKRTRSLMLDWLGISMLSHGSRQMEVVDYSEESEEDEEERMSVSSDGFREPEEESWNLSPSEIPDGMDVDDADLYQSGGEEVDENSGIPGADDDESLSGEEYSITNSADDIARATEVLSLAEPVENEDAASIVASEATDGDVADLLQVTEEAEQLQAERMMEGDDVHEHIQNARRRLAATQRLVLAYVPGEDQEKEEEEGKPDDFNEGWEITREMKKKLKNVVKQELQKTDHMLEEDAMLITDLWALPYKQRWRLYRLWLSKYRSEIRSMVLQYENEYQGIVRRIDELRNREDETVLRNASVIGMTTTCAARYRRVLQNIQPRIVVVEEAAEVLEAHIVTTLTSACQHLILIGDHQQLRPSATVYELARNFNLEVSLFERLIRMDVPYVRLDYQHRMRPEIARLLTPHIYDKLENHISVNLYENIKGVSTNVFFLDHKELEEHIQEGRSHQNMHEAVFVKSLCYYLICQGYKPSQITVLTTYTGQLFCLKKIMPKSKFEGVNLCVVDRFQGEENDIIILSLVRSNKEGKTGFLKIPNRVCVALSRAKKGLFCIGNMTMLSSVPLWSKIIDTLSCHGQVGEALTLRCENHPATLTAVSKEEDFLKVPFGGCKLPCDFRLACGHVCTKVCHPSDMEHKLYKCDKPCAKTLCQDGHRCPKRCHQECGECQEVVTKTMPKCGHEQEVPCSVSLDKFICRVPCNKILPCGHLCVRGCGETCTRNCPHKVTVDLACGHQRVMLCHVKQDADSKGEQIRCWKKCDAELDCGHPCRGNCFQCAGGSAHLPCASACNIQLICSHSCERECGRTCVPCWRPCENQCFHRKCLKLCSEACQPCTSPCGWKCKHYECKRSCQELCDRPPCSFPCHKRLKCKHSCIGMCGEPCPKKCRVCNAEEVSELFFGNESDPKARFVQLAKCGHIFEVEGFDSWMAAAEANGAIRPKTCPKCQTAIWRGVRYNSLIKALRSDIEAVKRKAAAMWGERIKNEVKEREERGIKSSEIPPLLSKLPDVDLRGVAFIAKEINPSTRWKMIDNVEGAVQEYNFLKLANWFKCTQGHICYRQNADFESEQCPQCLMD</sequence>
<dbReference type="InterPro" id="IPR057373">
    <property type="entry name" value="ZNFX1"/>
</dbReference>
<dbReference type="InterPro" id="IPR045055">
    <property type="entry name" value="DNA2/NAM7-like"/>
</dbReference>
<evidence type="ECO:0000259" key="4">
    <source>
        <dbReference type="Pfam" id="PF25396"/>
    </source>
</evidence>
<feature type="compositionally biased region" description="Basic and acidic residues" evidence="1">
    <location>
        <begin position="231"/>
        <end position="248"/>
    </location>
</feature>
<dbReference type="OrthoDB" id="2423195at2759"/>
<reference evidence="5" key="1">
    <citation type="submission" date="2021-01" db="EMBL/GenBank/DDBJ databases">
        <authorList>
            <person name="Zahm M."/>
            <person name="Roques C."/>
            <person name="Cabau C."/>
            <person name="Klopp C."/>
            <person name="Donnadieu C."/>
            <person name="Jouanno E."/>
            <person name="Lampietro C."/>
            <person name="Louis A."/>
            <person name="Herpin A."/>
            <person name="Echchiki A."/>
            <person name="Berthelot C."/>
            <person name="Parey E."/>
            <person name="Roest-Crollius H."/>
            <person name="Braasch I."/>
            <person name="Postlethwait J."/>
            <person name="Bobe J."/>
            <person name="Montfort J."/>
            <person name="Bouchez O."/>
            <person name="Begum T."/>
            <person name="Mejri S."/>
            <person name="Adams A."/>
            <person name="Chen W.-J."/>
            <person name="Guiguen Y."/>
        </authorList>
    </citation>
    <scope>NUCLEOTIDE SEQUENCE</scope>
    <source>
        <tissue evidence="5">Blood</tissue>
    </source>
</reference>
<dbReference type="InterPro" id="IPR041677">
    <property type="entry name" value="DNA2/NAM7_AAA_11"/>
</dbReference>
<dbReference type="CDD" id="cd17936">
    <property type="entry name" value="EEXXEc_NFX1"/>
    <property type="match status" value="1"/>
</dbReference>
<dbReference type="InterPro" id="IPR047187">
    <property type="entry name" value="SF1_C_Upf1"/>
</dbReference>
<feature type="compositionally biased region" description="Low complexity" evidence="1">
    <location>
        <begin position="9"/>
        <end position="25"/>
    </location>
</feature>
<feature type="compositionally biased region" description="Acidic residues" evidence="1">
    <location>
        <begin position="935"/>
        <end position="946"/>
    </location>
</feature>
<protein>
    <recommendedName>
        <fullName evidence="7">NFX1-type zinc finger-containing protein 1</fullName>
    </recommendedName>
</protein>
<dbReference type="Gene3D" id="3.40.50.300">
    <property type="entry name" value="P-loop containing nucleotide triphosphate hydrolases"/>
    <property type="match status" value="3"/>
</dbReference>
<feature type="region of interest" description="Disordered" evidence="1">
    <location>
        <begin position="1"/>
        <end position="248"/>
    </location>
</feature>
<accession>A0A8T3E0T5</accession>
<evidence type="ECO:0000259" key="2">
    <source>
        <dbReference type="Pfam" id="PF13086"/>
    </source>
</evidence>
<dbReference type="Pfam" id="PF13086">
    <property type="entry name" value="AAA_11"/>
    <property type="match status" value="2"/>
</dbReference>
<gene>
    <name evidence="5" type="ORF">AGOR_G00043080</name>
</gene>
<feature type="region of interest" description="Disordered" evidence="1">
    <location>
        <begin position="929"/>
        <end position="1006"/>
    </location>
</feature>
<dbReference type="PANTHER" id="PTHR10887">
    <property type="entry name" value="DNA2/NAM7 HELICASE FAMILY"/>
    <property type="match status" value="1"/>
</dbReference>
<feature type="compositionally biased region" description="Basic and acidic residues" evidence="1">
    <location>
        <begin position="78"/>
        <end position="87"/>
    </location>
</feature>
<dbReference type="InterPro" id="IPR027417">
    <property type="entry name" value="P-loop_NTPase"/>
</dbReference>
<evidence type="ECO:0000313" key="6">
    <source>
        <dbReference type="Proteomes" id="UP000829720"/>
    </source>
</evidence>
<feature type="region of interest" description="Disordered" evidence="1">
    <location>
        <begin position="698"/>
        <end position="718"/>
    </location>
</feature>
<dbReference type="FunFam" id="3.40.50.300:FF:000742">
    <property type="entry name" value="NFX1-type zinc finger-containing protein 1"/>
    <property type="match status" value="1"/>
</dbReference>
<comment type="caution">
    <text evidence="5">The sequence shown here is derived from an EMBL/GenBank/DDBJ whole genome shotgun (WGS) entry which is preliminary data.</text>
</comment>
<evidence type="ECO:0000256" key="1">
    <source>
        <dbReference type="SAM" id="MobiDB-lite"/>
    </source>
</evidence>
<feature type="domain" description="DNA2/NAM7 helicase helicase" evidence="2">
    <location>
        <begin position="730"/>
        <end position="867"/>
    </location>
</feature>
<evidence type="ECO:0000313" key="5">
    <source>
        <dbReference type="EMBL" id="KAI1902280.1"/>
    </source>
</evidence>
<feature type="domain" description="DNA2/NAM7 helicase helicase" evidence="2">
    <location>
        <begin position="1094"/>
        <end position="1267"/>
    </location>
</feature>
<keyword evidence="6" id="KW-1185">Reference proteome</keyword>
<feature type="compositionally biased region" description="Basic and acidic residues" evidence="1">
    <location>
        <begin position="136"/>
        <end position="147"/>
    </location>
</feature>
<proteinExistence type="predicted"/>
<dbReference type="GO" id="GO:0004386">
    <property type="term" value="F:helicase activity"/>
    <property type="evidence" value="ECO:0007669"/>
    <property type="project" value="InterPro"/>
</dbReference>
<organism evidence="5 6">
    <name type="scientific">Albula goreensis</name>
    <dbReference type="NCBI Taxonomy" id="1534307"/>
    <lineage>
        <taxon>Eukaryota</taxon>
        <taxon>Metazoa</taxon>
        <taxon>Chordata</taxon>
        <taxon>Craniata</taxon>
        <taxon>Vertebrata</taxon>
        <taxon>Euteleostomi</taxon>
        <taxon>Actinopterygii</taxon>
        <taxon>Neopterygii</taxon>
        <taxon>Teleostei</taxon>
        <taxon>Albuliformes</taxon>
        <taxon>Albulidae</taxon>
        <taxon>Albula</taxon>
    </lineage>
</organism>
<feature type="domain" description="ZNFX1" evidence="4">
    <location>
        <begin position="509"/>
        <end position="613"/>
    </location>
</feature>
<dbReference type="GO" id="GO:0031380">
    <property type="term" value="C:nuclear RNA-directed RNA polymerase complex"/>
    <property type="evidence" value="ECO:0007669"/>
    <property type="project" value="TreeGrafter"/>
</dbReference>
<dbReference type="CDD" id="cd18808">
    <property type="entry name" value="SF1_C_Upf1"/>
    <property type="match status" value="1"/>
</dbReference>
<dbReference type="PANTHER" id="PTHR10887:SF341">
    <property type="entry name" value="NFX1-TYPE ZINC FINGER-CONTAINING PROTEIN 1"/>
    <property type="match status" value="1"/>
</dbReference>
<evidence type="ECO:0008006" key="7">
    <source>
        <dbReference type="Google" id="ProtNLM"/>
    </source>
</evidence>
<dbReference type="SUPFAM" id="SSF52540">
    <property type="entry name" value="P-loop containing nucleoside triphosphate hydrolases"/>
    <property type="match status" value="1"/>
</dbReference>
<evidence type="ECO:0000259" key="3">
    <source>
        <dbReference type="Pfam" id="PF13087"/>
    </source>
</evidence>
<dbReference type="Pfam" id="PF25396">
    <property type="entry name" value="ZNFX1"/>
    <property type="match status" value="1"/>
</dbReference>
<name>A0A8T3E0T5_9TELE</name>